<dbReference type="PRINTS" id="PR01775">
    <property type="entry name" value="GLFROXRDTASE"/>
</dbReference>
<feature type="domain" description="Gfo/Idh/MocA-like oxidoreductase N-terminal" evidence="3">
    <location>
        <begin position="78"/>
        <end position="201"/>
    </location>
</feature>
<dbReference type="Pfam" id="PF01408">
    <property type="entry name" value="GFO_IDH_MocA"/>
    <property type="match status" value="1"/>
</dbReference>
<organism evidence="6 7">
    <name type="scientific">Methylobacterium brachythecii</name>
    <dbReference type="NCBI Taxonomy" id="1176177"/>
    <lineage>
        <taxon>Bacteria</taxon>
        <taxon>Pseudomonadati</taxon>
        <taxon>Pseudomonadota</taxon>
        <taxon>Alphaproteobacteria</taxon>
        <taxon>Hyphomicrobiales</taxon>
        <taxon>Methylobacteriaceae</taxon>
        <taxon>Methylobacterium</taxon>
    </lineage>
</organism>
<evidence type="ECO:0000313" key="7">
    <source>
        <dbReference type="Proteomes" id="UP000517759"/>
    </source>
</evidence>
<dbReference type="EMBL" id="JACIDN010000006">
    <property type="protein sequence ID" value="MBB3904111.1"/>
    <property type="molecule type" value="Genomic_DNA"/>
</dbReference>
<dbReference type="InterPro" id="IPR055170">
    <property type="entry name" value="GFO_IDH_MocA-like_dom"/>
</dbReference>
<evidence type="ECO:0000313" key="5">
    <source>
        <dbReference type="EMBL" id="GLS42853.1"/>
    </source>
</evidence>
<dbReference type="Proteomes" id="UP001156881">
    <property type="component" value="Unassembled WGS sequence"/>
</dbReference>
<dbReference type="RefSeq" id="WP_183507625.1">
    <property type="nucleotide sequence ID" value="NZ_BSPG01000002.1"/>
</dbReference>
<dbReference type="Gene3D" id="3.30.360.10">
    <property type="entry name" value="Dihydrodipicolinate Reductase, domain 2"/>
    <property type="match status" value="1"/>
</dbReference>
<evidence type="ECO:0000259" key="4">
    <source>
        <dbReference type="Pfam" id="PF22725"/>
    </source>
</evidence>
<evidence type="ECO:0000256" key="1">
    <source>
        <dbReference type="SAM" id="MobiDB-lite"/>
    </source>
</evidence>
<dbReference type="SUPFAM" id="SSF55347">
    <property type="entry name" value="Glyceraldehyde-3-phosphate dehydrogenase-like, C-terminal domain"/>
    <property type="match status" value="1"/>
</dbReference>
<dbReference type="PANTHER" id="PTHR43377">
    <property type="entry name" value="BILIVERDIN REDUCTASE A"/>
    <property type="match status" value="1"/>
</dbReference>
<dbReference type="EMBL" id="BSPG01000002">
    <property type="protein sequence ID" value="GLS42853.1"/>
    <property type="molecule type" value="Genomic_DNA"/>
</dbReference>
<proteinExistence type="predicted"/>
<reference evidence="6 7" key="3">
    <citation type="submission" date="2020-08" db="EMBL/GenBank/DDBJ databases">
        <title>Genomic Encyclopedia of Type Strains, Phase IV (KMG-IV): sequencing the most valuable type-strain genomes for metagenomic binning, comparative biology and taxonomic classification.</title>
        <authorList>
            <person name="Goeker M."/>
        </authorList>
    </citation>
    <scope>NUCLEOTIDE SEQUENCE [LARGE SCALE GENOMIC DNA]</scope>
    <source>
        <strain evidence="6 7">DSM 24105</strain>
    </source>
</reference>
<reference evidence="5" key="1">
    <citation type="journal article" date="2014" name="Int. J. Syst. Evol. Microbiol.">
        <title>Complete genome of a new Firmicutes species belonging to the dominant human colonic microbiota ('Ruminococcus bicirculans') reveals two chromosomes and a selective capacity to utilize plant glucans.</title>
        <authorList>
            <consortium name="NISC Comparative Sequencing Program"/>
            <person name="Wegmann U."/>
            <person name="Louis P."/>
            <person name="Goesmann A."/>
            <person name="Henrissat B."/>
            <person name="Duncan S.H."/>
            <person name="Flint H.J."/>
        </authorList>
    </citation>
    <scope>NUCLEOTIDE SEQUENCE</scope>
    <source>
        <strain evidence="5">NBRC 107710</strain>
    </source>
</reference>
<dbReference type="PANTHER" id="PTHR43377:SF1">
    <property type="entry name" value="BILIVERDIN REDUCTASE A"/>
    <property type="match status" value="1"/>
</dbReference>
<feature type="domain" description="GFO/IDH/MocA-like oxidoreductase" evidence="4">
    <location>
        <begin position="210"/>
        <end position="325"/>
    </location>
</feature>
<dbReference type="InterPro" id="IPR000683">
    <property type="entry name" value="Gfo/Idh/MocA-like_OxRdtase_N"/>
</dbReference>
<comment type="caution">
    <text evidence="6">The sequence shown here is derived from an EMBL/GenBank/DDBJ whole genome shotgun (WGS) entry which is preliminary data.</text>
</comment>
<protein>
    <submittedName>
        <fullName evidence="5">Glucose-fructose oxidoreductase</fullName>
    </submittedName>
    <submittedName>
        <fullName evidence="6">Putative dehydrogenase</fullName>
    </submittedName>
</protein>
<gene>
    <name evidence="5" type="ORF">GCM10007884_08380</name>
    <name evidence="6" type="ORF">GGR33_003625</name>
</gene>
<reference evidence="8" key="2">
    <citation type="journal article" date="2019" name="Int. J. Syst. Evol. Microbiol.">
        <title>The Global Catalogue of Microorganisms (GCM) 10K type strain sequencing project: providing services to taxonomists for standard genome sequencing and annotation.</title>
        <authorList>
            <consortium name="The Broad Institute Genomics Platform"/>
            <consortium name="The Broad Institute Genome Sequencing Center for Infectious Disease"/>
            <person name="Wu L."/>
            <person name="Ma J."/>
        </authorList>
    </citation>
    <scope>NUCLEOTIDE SEQUENCE [LARGE SCALE GENOMIC DNA]</scope>
    <source>
        <strain evidence="8">NBRC 107710</strain>
    </source>
</reference>
<dbReference type="AlphaFoldDB" id="A0A7W6AP26"/>
<dbReference type="InterPro" id="IPR008354">
    <property type="entry name" value="Glc-Fru_OxRdtase_bac"/>
</dbReference>
<dbReference type="InterPro" id="IPR036291">
    <property type="entry name" value="NAD(P)-bd_dom_sf"/>
</dbReference>
<name>A0A7W6AP26_9HYPH</name>
<dbReference type="InterPro" id="IPR006311">
    <property type="entry name" value="TAT_signal"/>
</dbReference>
<dbReference type="GO" id="GO:0000166">
    <property type="term" value="F:nucleotide binding"/>
    <property type="evidence" value="ECO:0007669"/>
    <property type="project" value="InterPro"/>
</dbReference>
<keyword evidence="2" id="KW-0732">Signal</keyword>
<dbReference type="PROSITE" id="PS51318">
    <property type="entry name" value="TAT"/>
    <property type="match status" value="1"/>
</dbReference>
<feature type="region of interest" description="Disordered" evidence="1">
    <location>
        <begin position="53"/>
        <end position="73"/>
    </location>
</feature>
<reference evidence="5" key="4">
    <citation type="submission" date="2023-01" db="EMBL/GenBank/DDBJ databases">
        <title>Draft genome sequence of Methylobacterium brachythecii strain NBRC 107710.</title>
        <authorList>
            <person name="Sun Q."/>
            <person name="Mori K."/>
        </authorList>
    </citation>
    <scope>NUCLEOTIDE SEQUENCE</scope>
    <source>
        <strain evidence="5">NBRC 107710</strain>
    </source>
</reference>
<feature type="chain" id="PRO_5031385074" evidence="2">
    <location>
        <begin position="32"/>
        <end position="432"/>
    </location>
</feature>
<keyword evidence="8" id="KW-1185">Reference proteome</keyword>
<dbReference type="Gene3D" id="3.40.50.720">
    <property type="entry name" value="NAD(P)-binding Rossmann-like Domain"/>
    <property type="match status" value="1"/>
</dbReference>
<sequence length="432" mass="47034">MSKRVDLHRRNLLKITGIGASGIVLGSAAQAAPSYPAPTKVDTGSVEGGKVKFPNWRAPADTPSGPTPAPMPPSERVGFAIVGLGRLALEEILPAFGESKKAKPVALVSGTPEKLTAVARQYGIAESACFDYAGFDRIRDNPEIKAVYIVLPNAMHREFVERAAAAGKHVLCEKPMATSSADARAMVAACEKAAVKLMIAYRIQYEVYNRRLAKFVREKTFGRLLGMSATNVQTVAENGAEQWRHKRIMSGGGSLPDIGLYCLNTARFLTGEEPIQVFAHTVTPPNDPRFADVEETVSFQLIFPSGFIANCFTSYGGRDDKHHRLNFEKAVVDMPNAYLYEGQRLIVTSRNGDATSQDEIVLKPKNQFAAELDHMADCILQDRKPRTPGEEGVQDQMLMEAIYESARSGAPVKLKVPDSLDAFRGPALPEEG</sequence>
<dbReference type="Proteomes" id="UP000517759">
    <property type="component" value="Unassembled WGS sequence"/>
</dbReference>
<evidence type="ECO:0000313" key="6">
    <source>
        <dbReference type="EMBL" id="MBB3904111.1"/>
    </source>
</evidence>
<feature type="signal peptide" evidence="2">
    <location>
        <begin position="1"/>
        <end position="31"/>
    </location>
</feature>
<evidence type="ECO:0000313" key="8">
    <source>
        <dbReference type="Proteomes" id="UP001156881"/>
    </source>
</evidence>
<evidence type="ECO:0000256" key="2">
    <source>
        <dbReference type="SAM" id="SignalP"/>
    </source>
</evidence>
<evidence type="ECO:0000259" key="3">
    <source>
        <dbReference type="Pfam" id="PF01408"/>
    </source>
</evidence>
<accession>A0A7W6AP26</accession>
<dbReference type="SUPFAM" id="SSF51735">
    <property type="entry name" value="NAD(P)-binding Rossmann-fold domains"/>
    <property type="match status" value="1"/>
</dbReference>
<dbReference type="InterPro" id="IPR051450">
    <property type="entry name" value="Gfo/Idh/MocA_Oxidoreductases"/>
</dbReference>
<dbReference type="Pfam" id="PF22725">
    <property type="entry name" value="GFO_IDH_MocA_C3"/>
    <property type="match status" value="1"/>
</dbReference>